<organism evidence="3 4">
    <name type="scientific">Cercophora samala</name>
    <dbReference type="NCBI Taxonomy" id="330535"/>
    <lineage>
        <taxon>Eukaryota</taxon>
        <taxon>Fungi</taxon>
        <taxon>Dikarya</taxon>
        <taxon>Ascomycota</taxon>
        <taxon>Pezizomycotina</taxon>
        <taxon>Sordariomycetes</taxon>
        <taxon>Sordariomycetidae</taxon>
        <taxon>Sordariales</taxon>
        <taxon>Lasiosphaeriaceae</taxon>
        <taxon>Cercophora</taxon>
    </lineage>
</organism>
<accession>A0AA39ZEV9</accession>
<sequence>MSWIIGVLVVLLLVGTTVAGWRLSGRSPPPHRPASSYPQPRFDDRREKLITTKQTTDDGTRDAVKIEPLHEFSCQSTPPLQLRPFKPKYHITMAIQTSSPSELIIMDQNYLDRITARKSIVASHPEVVKGYIPSGIAPIRELYAYLMATYLPTRYPTMFSLSSDGTTLHNKVTSSTSPVSPLSLSPDELLSTLATTVEDDIFLLLPDPTTGFHRCVAFLCCHPSGFDPSTKLDKTLADIHGPVPSYDKIGASMEKFFSKLEAGRPVKRMNWGLQTHPELYTPSGNHIHEHELVNLTEEDKENIDISQTRLRVELQTLTRLPETRGIMFSFKTFLYGLDEIRGEGRGEELAGAVEGLKEGNAKGMWVYKGGVRWGERVCEYLRG</sequence>
<evidence type="ECO:0000313" key="3">
    <source>
        <dbReference type="EMBL" id="KAK0669215.1"/>
    </source>
</evidence>
<protein>
    <submittedName>
        <fullName evidence="3">Uncharacterized protein</fullName>
    </submittedName>
</protein>
<keyword evidence="2" id="KW-0732">Signal</keyword>
<feature type="region of interest" description="Disordered" evidence="1">
    <location>
        <begin position="23"/>
        <end position="43"/>
    </location>
</feature>
<reference evidence="3" key="1">
    <citation type="submission" date="2023-06" db="EMBL/GenBank/DDBJ databases">
        <title>Genome-scale phylogeny and comparative genomics of the fungal order Sordariales.</title>
        <authorList>
            <consortium name="Lawrence Berkeley National Laboratory"/>
            <person name="Hensen N."/>
            <person name="Bonometti L."/>
            <person name="Westerberg I."/>
            <person name="Brannstrom I.O."/>
            <person name="Guillou S."/>
            <person name="Cros-Aarteil S."/>
            <person name="Calhoun S."/>
            <person name="Haridas S."/>
            <person name="Kuo A."/>
            <person name="Mondo S."/>
            <person name="Pangilinan J."/>
            <person name="Riley R."/>
            <person name="Labutti K."/>
            <person name="Andreopoulos B."/>
            <person name="Lipzen A."/>
            <person name="Chen C."/>
            <person name="Yanf M."/>
            <person name="Daum C."/>
            <person name="Ng V."/>
            <person name="Clum A."/>
            <person name="Steindorff A."/>
            <person name="Ohm R."/>
            <person name="Martin F."/>
            <person name="Silar P."/>
            <person name="Natvig D."/>
            <person name="Lalanne C."/>
            <person name="Gautier V."/>
            <person name="Ament-Velasquez S.L."/>
            <person name="Kruys A."/>
            <person name="Hutchinson M.I."/>
            <person name="Powell A.J."/>
            <person name="Barry K."/>
            <person name="Miller A.N."/>
            <person name="Grigoriev I.V."/>
            <person name="Debuchy R."/>
            <person name="Gladieux P."/>
            <person name="Thoren M.H."/>
            <person name="Johannesson H."/>
        </authorList>
    </citation>
    <scope>NUCLEOTIDE SEQUENCE</scope>
    <source>
        <strain evidence="3">CBS 307.81</strain>
    </source>
</reference>
<dbReference type="AlphaFoldDB" id="A0AA39ZEV9"/>
<dbReference type="EMBL" id="JAULSY010000046">
    <property type="protein sequence ID" value="KAK0669215.1"/>
    <property type="molecule type" value="Genomic_DNA"/>
</dbReference>
<evidence type="ECO:0000313" key="4">
    <source>
        <dbReference type="Proteomes" id="UP001174997"/>
    </source>
</evidence>
<dbReference type="InterPro" id="IPR021848">
    <property type="entry name" value="HODM_asu-like"/>
</dbReference>
<keyword evidence="4" id="KW-1185">Reference proteome</keyword>
<feature type="signal peptide" evidence="2">
    <location>
        <begin position="1"/>
        <end position="19"/>
    </location>
</feature>
<name>A0AA39ZEV9_9PEZI</name>
<comment type="caution">
    <text evidence="3">The sequence shown here is derived from an EMBL/GenBank/DDBJ whole genome shotgun (WGS) entry which is preliminary data.</text>
</comment>
<evidence type="ECO:0000256" key="2">
    <source>
        <dbReference type="SAM" id="SignalP"/>
    </source>
</evidence>
<gene>
    <name evidence="3" type="ORF">QBC41DRAFT_364982</name>
</gene>
<evidence type="ECO:0000256" key="1">
    <source>
        <dbReference type="SAM" id="MobiDB-lite"/>
    </source>
</evidence>
<dbReference type="Proteomes" id="UP001174997">
    <property type="component" value="Unassembled WGS sequence"/>
</dbReference>
<dbReference type="Pfam" id="PF11927">
    <property type="entry name" value="HODM_asu-like"/>
    <property type="match status" value="1"/>
</dbReference>
<proteinExistence type="predicted"/>
<feature type="chain" id="PRO_5041244232" evidence="2">
    <location>
        <begin position="20"/>
        <end position="383"/>
    </location>
</feature>